<evidence type="ECO:0000256" key="1">
    <source>
        <dbReference type="SAM" id="MobiDB-lite"/>
    </source>
</evidence>
<evidence type="ECO:0008006" key="4">
    <source>
        <dbReference type="Google" id="ProtNLM"/>
    </source>
</evidence>
<dbReference type="EMBL" id="SNWQ01000017">
    <property type="protein sequence ID" value="TDO44081.1"/>
    <property type="molecule type" value="Genomic_DNA"/>
</dbReference>
<sequence>MGSYCATPTASPRTTAAVTPKVSGPGSISFSLETDGSHRKLIAQPVTLLAARRATISAPAVNYGQRGTAKVTVQDTHRLGTWSAAPAGITVTLQRQAVGGTTWATVGSVKTVTGGVASIPFTSGANGSFRAVLASSVPGETVIAPTVPAVSVATVVWRVVPTSVTRAKTVTYEVAAAPYDAGAVAHLQARKPGSTVWTTVRSVAVPTNTITRIAYAFPTTGTWSVRVLRAATKQHAAGLSGPATVKVS</sequence>
<organism evidence="2 3">
    <name type="scientific">Kribbella caucasensis</name>
    <dbReference type="NCBI Taxonomy" id="2512215"/>
    <lineage>
        <taxon>Bacteria</taxon>
        <taxon>Bacillati</taxon>
        <taxon>Actinomycetota</taxon>
        <taxon>Actinomycetes</taxon>
        <taxon>Propionibacteriales</taxon>
        <taxon>Kribbellaceae</taxon>
        <taxon>Kribbella</taxon>
    </lineage>
</organism>
<dbReference type="Proteomes" id="UP000295388">
    <property type="component" value="Unassembled WGS sequence"/>
</dbReference>
<protein>
    <recommendedName>
        <fullName evidence="4">Fibronectin type-III domain-containing protein</fullName>
    </recommendedName>
</protein>
<gene>
    <name evidence="2" type="ORF">EV643_117104</name>
</gene>
<evidence type="ECO:0000313" key="3">
    <source>
        <dbReference type="Proteomes" id="UP000295388"/>
    </source>
</evidence>
<evidence type="ECO:0000313" key="2">
    <source>
        <dbReference type="EMBL" id="TDO44081.1"/>
    </source>
</evidence>
<dbReference type="AlphaFoldDB" id="A0A4R6K6W7"/>
<proteinExistence type="predicted"/>
<feature type="region of interest" description="Disordered" evidence="1">
    <location>
        <begin position="1"/>
        <end position="24"/>
    </location>
</feature>
<reference evidence="2 3" key="1">
    <citation type="submission" date="2019-03" db="EMBL/GenBank/DDBJ databases">
        <title>Genomic Encyclopedia of Type Strains, Phase III (KMG-III): the genomes of soil and plant-associated and newly described type strains.</title>
        <authorList>
            <person name="Whitman W."/>
        </authorList>
    </citation>
    <scope>NUCLEOTIDE SEQUENCE [LARGE SCALE GENOMIC DNA]</scope>
    <source>
        <strain evidence="2 3">VKM Ac-2527</strain>
    </source>
</reference>
<feature type="compositionally biased region" description="Low complexity" evidence="1">
    <location>
        <begin position="1"/>
        <end position="20"/>
    </location>
</feature>
<keyword evidence="3" id="KW-1185">Reference proteome</keyword>
<accession>A0A4R6K6W7</accession>
<comment type="caution">
    <text evidence="2">The sequence shown here is derived from an EMBL/GenBank/DDBJ whole genome shotgun (WGS) entry which is preliminary data.</text>
</comment>
<name>A0A4R6K6W7_9ACTN</name>